<dbReference type="STRING" id="1141098.A0A1Y2DTQ0"/>
<dbReference type="GeneID" id="63770946"/>
<evidence type="ECO:0000313" key="2">
    <source>
        <dbReference type="EMBL" id="ORY62549.1"/>
    </source>
</evidence>
<comment type="caution">
    <text evidence="2">The sequence shown here is derived from an EMBL/GenBank/DDBJ whole genome shotgun (WGS) entry which is preliminary data.</text>
</comment>
<evidence type="ECO:0000256" key="1">
    <source>
        <dbReference type="SAM" id="MobiDB-lite"/>
    </source>
</evidence>
<feature type="compositionally biased region" description="Basic and acidic residues" evidence="1">
    <location>
        <begin position="1"/>
        <end position="18"/>
    </location>
</feature>
<evidence type="ECO:0000313" key="3">
    <source>
        <dbReference type="Proteomes" id="UP000193689"/>
    </source>
</evidence>
<reference evidence="2 3" key="1">
    <citation type="submission" date="2016-07" db="EMBL/GenBank/DDBJ databases">
        <title>Pervasive Adenine N6-methylation of Active Genes in Fungi.</title>
        <authorList>
            <consortium name="DOE Joint Genome Institute"/>
            <person name="Mondo S.J."/>
            <person name="Dannebaum R.O."/>
            <person name="Kuo R.C."/>
            <person name="Labutti K."/>
            <person name="Haridas S."/>
            <person name="Kuo A."/>
            <person name="Salamov A."/>
            <person name="Ahrendt S.R."/>
            <person name="Lipzen A."/>
            <person name="Sullivan W."/>
            <person name="Andreopoulos W.B."/>
            <person name="Clum A."/>
            <person name="Lindquist E."/>
            <person name="Daum C."/>
            <person name="Ramamoorthy G.K."/>
            <person name="Gryganskyi A."/>
            <person name="Culley D."/>
            <person name="Magnuson J.K."/>
            <person name="James T.Y."/>
            <person name="O'Malley M.A."/>
            <person name="Stajich J.E."/>
            <person name="Spatafora J.W."/>
            <person name="Visel A."/>
            <person name="Grigoriev I.V."/>
        </authorList>
    </citation>
    <scope>NUCLEOTIDE SEQUENCE [LARGE SCALE GENOMIC DNA]</scope>
    <source>
        <strain evidence="2 3">CBS 129021</strain>
    </source>
</reference>
<dbReference type="RefSeq" id="XP_040714385.1">
    <property type="nucleotide sequence ID" value="XM_040854734.1"/>
</dbReference>
<name>A0A1Y2DTQ0_9PEZI</name>
<gene>
    <name evidence="2" type="ORF">BCR38DRAFT_317955</name>
</gene>
<keyword evidence="3" id="KW-1185">Reference proteome</keyword>
<sequence>LPYKNDQDRESVKPRAHEYTGSGSDDGAAAQEDAAFNPDKTSPEEAKKTAGKGQAEGDSNPLEVSPANKDVSE</sequence>
<feature type="region of interest" description="Disordered" evidence="1">
    <location>
        <begin position="1"/>
        <end position="73"/>
    </location>
</feature>
<protein>
    <submittedName>
        <fullName evidence="2">Uncharacterized protein</fullName>
    </submittedName>
</protein>
<feature type="non-terminal residue" evidence="2">
    <location>
        <position position="1"/>
    </location>
</feature>
<dbReference type="AlphaFoldDB" id="A0A1Y2DTQ0"/>
<dbReference type="PANTHER" id="PTHR42090">
    <property type="match status" value="1"/>
</dbReference>
<dbReference type="OrthoDB" id="423498at2759"/>
<accession>A0A1Y2DTQ0</accession>
<dbReference type="Proteomes" id="UP000193689">
    <property type="component" value="Unassembled WGS sequence"/>
</dbReference>
<dbReference type="PANTHER" id="PTHR42090:SF1">
    <property type="match status" value="1"/>
</dbReference>
<dbReference type="InParanoid" id="A0A1Y2DTQ0"/>
<dbReference type="EMBL" id="MCFJ01000009">
    <property type="protein sequence ID" value="ORY62549.1"/>
    <property type="molecule type" value="Genomic_DNA"/>
</dbReference>
<organism evidence="2 3">
    <name type="scientific">Pseudomassariella vexata</name>
    <dbReference type="NCBI Taxonomy" id="1141098"/>
    <lineage>
        <taxon>Eukaryota</taxon>
        <taxon>Fungi</taxon>
        <taxon>Dikarya</taxon>
        <taxon>Ascomycota</taxon>
        <taxon>Pezizomycotina</taxon>
        <taxon>Sordariomycetes</taxon>
        <taxon>Xylariomycetidae</taxon>
        <taxon>Amphisphaeriales</taxon>
        <taxon>Pseudomassariaceae</taxon>
        <taxon>Pseudomassariella</taxon>
    </lineage>
</organism>
<feature type="non-terminal residue" evidence="2">
    <location>
        <position position="73"/>
    </location>
</feature>
<proteinExistence type="predicted"/>